<protein>
    <submittedName>
        <fullName evidence="1">Uncharacterized protein</fullName>
    </submittedName>
</protein>
<dbReference type="AlphaFoldDB" id="A0A7C9NWF5"/>
<proteinExistence type="predicted"/>
<sequence length="328" mass="35901">MTNSPSSRLNRLARKYVHSGDVPPGEAFQNAFRRFLKANRESLLDVTVAAASVQVSLGDGPEDIDPLLLKAIHDTNPSLAEENWFALDGEALQGAVNTAKGKYFEYLVVDRLNQGQQVGPLSLEPGQQAVLAESMTQPGWDLRIEDEHGAVVEYLQLKATDSVGYIRDALERYPDIQILATGEVADSGLVLDSGITDQELRAQVQEGVDAVDVSLSESFLDHFHPLLPLAAMALYEGRRLWVGKQSMDDFKLALARRSQRIVVTQAIGAAVYALDGGLLSLPAAIAGGLVFDRTINQTALATSYHAHERKLLALRLLQQERMLFRELG</sequence>
<evidence type="ECO:0000313" key="2">
    <source>
        <dbReference type="Proteomes" id="UP000481947"/>
    </source>
</evidence>
<gene>
    <name evidence="1" type="ORF">F5985_08130</name>
</gene>
<comment type="caution">
    <text evidence="1">The sequence shown here is derived from an EMBL/GenBank/DDBJ whole genome shotgun (WGS) entry which is preliminary data.</text>
</comment>
<reference evidence="1 2" key="1">
    <citation type="submission" date="2019-09" db="EMBL/GenBank/DDBJ databases">
        <title>Identification of Malikia spinosa a prominent benzene-, toluene-, and ethylbenzene-degrading bacterium: enrichment, isolation and whole genome sequencing.</title>
        <authorList>
            <person name="Tancsics A."/>
            <person name="Revesz F."/>
            <person name="Kriszt B."/>
        </authorList>
    </citation>
    <scope>NUCLEOTIDE SEQUENCE [LARGE SCALE GENOMIC DNA]</scope>
    <source>
        <strain evidence="1 2">AB6</strain>
    </source>
</reference>
<name>A0A7C9NWF5_9BURK</name>
<dbReference type="EMBL" id="VYSB01000007">
    <property type="protein sequence ID" value="MYZ52104.1"/>
    <property type="molecule type" value="Genomic_DNA"/>
</dbReference>
<accession>A0A7C9NWF5</accession>
<organism evidence="1 2">
    <name type="scientific">Malikia spinosa</name>
    <dbReference type="NCBI Taxonomy" id="86180"/>
    <lineage>
        <taxon>Bacteria</taxon>
        <taxon>Pseudomonadati</taxon>
        <taxon>Pseudomonadota</taxon>
        <taxon>Betaproteobacteria</taxon>
        <taxon>Burkholderiales</taxon>
        <taxon>Comamonadaceae</taxon>
        <taxon>Malikia</taxon>
    </lineage>
</organism>
<dbReference type="RefSeq" id="WP_161125017.1">
    <property type="nucleotide sequence ID" value="NZ_VYSB01000007.1"/>
</dbReference>
<evidence type="ECO:0000313" key="1">
    <source>
        <dbReference type="EMBL" id="MYZ52104.1"/>
    </source>
</evidence>
<dbReference type="Proteomes" id="UP000481947">
    <property type="component" value="Unassembled WGS sequence"/>
</dbReference>